<dbReference type="CDD" id="cd03426">
    <property type="entry name" value="NUDIX_CoAse_Nudt7"/>
    <property type="match status" value="1"/>
</dbReference>
<dbReference type="InterPro" id="IPR015797">
    <property type="entry name" value="NUDIX_hydrolase-like_dom_sf"/>
</dbReference>
<proteinExistence type="predicted"/>
<dbReference type="Pfam" id="PF00293">
    <property type="entry name" value="NUDIX"/>
    <property type="match status" value="1"/>
</dbReference>
<dbReference type="PANTHER" id="PTHR12992:SF44">
    <property type="entry name" value="NUDIX HYDROLASE DOMAIN-CONTAINING PROTEIN"/>
    <property type="match status" value="1"/>
</dbReference>
<evidence type="ECO:0000256" key="2">
    <source>
        <dbReference type="SAM" id="MobiDB-lite"/>
    </source>
</evidence>
<organism evidence="4 5">
    <name type="scientific">Dimargaris cristalligena</name>
    <dbReference type="NCBI Taxonomy" id="215637"/>
    <lineage>
        <taxon>Eukaryota</taxon>
        <taxon>Fungi</taxon>
        <taxon>Fungi incertae sedis</taxon>
        <taxon>Zoopagomycota</taxon>
        <taxon>Kickxellomycotina</taxon>
        <taxon>Dimargaritomycetes</taxon>
        <taxon>Dimargaritales</taxon>
        <taxon>Dimargaritaceae</taxon>
        <taxon>Dimargaris</taxon>
    </lineage>
</organism>
<feature type="compositionally biased region" description="Basic and acidic residues" evidence="2">
    <location>
        <begin position="96"/>
        <end position="115"/>
    </location>
</feature>
<protein>
    <submittedName>
        <fullName evidence="4">NUDIX hydrolase domain-like protein</fullName>
    </submittedName>
</protein>
<evidence type="ECO:0000313" key="4">
    <source>
        <dbReference type="EMBL" id="RKP38217.1"/>
    </source>
</evidence>
<feature type="domain" description="Nudix hydrolase" evidence="3">
    <location>
        <begin position="33"/>
        <end position="192"/>
    </location>
</feature>
<name>A0A4P9ZX57_9FUNG</name>
<keyword evidence="1 4" id="KW-0378">Hydrolase</keyword>
<dbReference type="InterPro" id="IPR020084">
    <property type="entry name" value="NUDIX_hydrolase_CS"/>
</dbReference>
<dbReference type="PANTHER" id="PTHR12992">
    <property type="entry name" value="NUDIX HYDROLASE"/>
    <property type="match status" value="1"/>
</dbReference>
<sequence>MPIPSFDFERVHTLATQLRTHSPTKLPSNTANPRRASVAIIIRARPHQVAELALPYTLVEYLKDDRVRAADFEVLYIRRAISPTDRWSGQVAFPGGRREPGESDQQAAERETREEIGLDLHTSNYAFLGALDDRTVHSFMGRTTLLVLCPFATPPLLPQPTEVASVHWISFGALLANLPHYHGPTHEVRNHPSSDPVAIDYARRLLPTWLRPCCPLSNRVLHLLSGYYHFHCLTLLVDALSSHYALPSLEDSQPLRLWGLTLQMTSDLVDTTFPPDRLPAVPLSGPLPVFEFWDVKAGMYLWQRWNQWSTPRRSGAVIR</sequence>
<dbReference type="InterPro" id="IPR000086">
    <property type="entry name" value="NUDIX_hydrolase_dom"/>
</dbReference>
<evidence type="ECO:0000259" key="3">
    <source>
        <dbReference type="PROSITE" id="PS51462"/>
    </source>
</evidence>
<dbReference type="EMBL" id="ML002392">
    <property type="protein sequence ID" value="RKP38217.1"/>
    <property type="molecule type" value="Genomic_DNA"/>
</dbReference>
<feature type="region of interest" description="Disordered" evidence="2">
    <location>
        <begin position="88"/>
        <end position="115"/>
    </location>
</feature>
<evidence type="ECO:0000256" key="1">
    <source>
        <dbReference type="ARBA" id="ARBA00022801"/>
    </source>
</evidence>
<dbReference type="STRING" id="215637.A0A4P9ZX57"/>
<reference evidence="5" key="1">
    <citation type="journal article" date="2018" name="Nat. Microbiol.">
        <title>Leveraging single-cell genomics to expand the fungal tree of life.</title>
        <authorList>
            <person name="Ahrendt S.R."/>
            <person name="Quandt C.A."/>
            <person name="Ciobanu D."/>
            <person name="Clum A."/>
            <person name="Salamov A."/>
            <person name="Andreopoulos B."/>
            <person name="Cheng J.F."/>
            <person name="Woyke T."/>
            <person name="Pelin A."/>
            <person name="Henrissat B."/>
            <person name="Reynolds N.K."/>
            <person name="Benny G.L."/>
            <person name="Smith M.E."/>
            <person name="James T.Y."/>
            <person name="Grigoriev I.V."/>
        </authorList>
    </citation>
    <scope>NUCLEOTIDE SEQUENCE [LARGE SCALE GENOMIC DNA]</scope>
    <source>
        <strain evidence="5">RSA 468</strain>
    </source>
</reference>
<dbReference type="Proteomes" id="UP000268162">
    <property type="component" value="Unassembled WGS sequence"/>
</dbReference>
<gene>
    <name evidence="4" type="ORF">BJ085DRAFT_36217</name>
</gene>
<dbReference type="PROSITE" id="PS00893">
    <property type="entry name" value="NUDIX_BOX"/>
    <property type="match status" value="1"/>
</dbReference>
<dbReference type="InterPro" id="IPR045121">
    <property type="entry name" value="CoAse"/>
</dbReference>
<dbReference type="PROSITE" id="PS51462">
    <property type="entry name" value="NUDIX"/>
    <property type="match status" value="1"/>
</dbReference>
<dbReference type="AlphaFoldDB" id="A0A4P9ZX57"/>
<dbReference type="SUPFAM" id="SSF55811">
    <property type="entry name" value="Nudix"/>
    <property type="match status" value="1"/>
</dbReference>
<evidence type="ECO:0000313" key="5">
    <source>
        <dbReference type="Proteomes" id="UP000268162"/>
    </source>
</evidence>
<dbReference type="Gene3D" id="3.90.79.10">
    <property type="entry name" value="Nucleoside Triphosphate Pyrophosphohydrolase"/>
    <property type="match status" value="1"/>
</dbReference>
<dbReference type="GO" id="GO:0010945">
    <property type="term" value="F:coenzyme A diphosphatase activity"/>
    <property type="evidence" value="ECO:0007669"/>
    <property type="project" value="InterPro"/>
</dbReference>
<keyword evidence="5" id="KW-1185">Reference proteome</keyword>
<accession>A0A4P9ZX57</accession>